<dbReference type="AlphaFoldDB" id="A0A7U4DMX4"/>
<gene>
    <name evidence="2" type="ordered locus">Despr_0158</name>
</gene>
<evidence type="ECO:0000313" key="3">
    <source>
        <dbReference type="Proteomes" id="UP000006365"/>
    </source>
</evidence>
<dbReference type="EMBL" id="CP002364">
    <property type="protein sequence ID" value="ADW16347.1"/>
    <property type="molecule type" value="Genomic_DNA"/>
</dbReference>
<sequence>MVAPGKRFLLTVLLLTAVPALAKTGVPFNPLTDIHWEEIEFTIEGVCVCPRPPPIFVEPGLVVSYWEPFLLLDTSSVAFYSAMLGQSVGGGLLDELGGKNKSSDAVDVANESTFAQAHAFLLPLMVGLCARDDYGTWWSEFDPLWQSDELAALLTPEAALFANKAMVLACTADAVAANAGWPLDAMPWCLGSGGLTYPMTGHVDNDNIVQANATAAYRMLYKLNRIGLICDPAPECGCAYTPVWVKSHYKMNLARPSIRGVHPIGRATATWDAGANPPFMGELGPNDEFLWVVYRRQRCCTCCE</sequence>
<dbReference type="Pfam" id="PF06834">
    <property type="entry name" value="TraU"/>
    <property type="match status" value="1"/>
</dbReference>
<proteinExistence type="predicted"/>
<organism evidence="2 3">
    <name type="scientific">Desulfobulbus propionicus (strain ATCC 33891 / DSM 2032 / VKM B-1956 / 1pr3)</name>
    <dbReference type="NCBI Taxonomy" id="577650"/>
    <lineage>
        <taxon>Bacteria</taxon>
        <taxon>Pseudomonadati</taxon>
        <taxon>Thermodesulfobacteriota</taxon>
        <taxon>Desulfobulbia</taxon>
        <taxon>Desulfobulbales</taxon>
        <taxon>Desulfobulbaceae</taxon>
        <taxon>Desulfobulbus</taxon>
    </lineage>
</organism>
<reference evidence="2 3" key="1">
    <citation type="journal article" date="2011" name="Stand. Genomic Sci.">
        <title>Complete genome sequence of Desulfobulbus propionicus type strain (1pr3).</title>
        <authorList>
            <person name="Pagani I."/>
            <person name="Lapidus A."/>
            <person name="Nolan M."/>
            <person name="Lucas S."/>
            <person name="Hammon N."/>
            <person name="Deshpande S."/>
            <person name="Cheng J.F."/>
            <person name="Chertkov O."/>
            <person name="Davenport K."/>
            <person name="Tapia R."/>
            <person name="Han C."/>
            <person name="Goodwin L."/>
            <person name="Pitluck S."/>
            <person name="Liolios K."/>
            <person name="Mavromatis K."/>
            <person name="Ivanova N."/>
            <person name="Mikhailova N."/>
            <person name="Pati A."/>
            <person name="Chen A."/>
            <person name="Palaniappan K."/>
            <person name="Land M."/>
            <person name="Hauser L."/>
            <person name="Chang Y.J."/>
            <person name="Jeffries C.D."/>
            <person name="Detter J.C."/>
            <person name="Brambilla E."/>
            <person name="Kannan K.P."/>
            <person name="Djao O.D."/>
            <person name="Rohde M."/>
            <person name="Pukall R."/>
            <person name="Spring S."/>
            <person name="Goker M."/>
            <person name="Sikorski J."/>
            <person name="Woyke T."/>
            <person name="Bristow J."/>
            <person name="Eisen J.A."/>
            <person name="Markowitz V."/>
            <person name="Hugenholtz P."/>
            <person name="Kyrpides N.C."/>
            <person name="Klenk H.P."/>
        </authorList>
    </citation>
    <scope>NUCLEOTIDE SEQUENCE [LARGE SCALE GENOMIC DNA]</scope>
    <source>
        <strain evidence="3">ATCC 33891 / DSM 2032 / 1pr3</strain>
    </source>
</reference>
<feature type="chain" id="PRO_5031145163" evidence="1">
    <location>
        <begin position="23"/>
        <end position="304"/>
    </location>
</feature>
<dbReference type="Proteomes" id="UP000006365">
    <property type="component" value="Chromosome"/>
</dbReference>
<evidence type="ECO:0000256" key="1">
    <source>
        <dbReference type="SAM" id="SignalP"/>
    </source>
</evidence>
<dbReference type="KEGG" id="dpr:Despr_0158"/>
<keyword evidence="1" id="KW-0732">Signal</keyword>
<keyword evidence="3" id="KW-1185">Reference proteome</keyword>
<evidence type="ECO:0000313" key="2">
    <source>
        <dbReference type="EMBL" id="ADW16347.1"/>
    </source>
</evidence>
<accession>A0A7U4DMX4</accession>
<name>A0A7U4DMX4_DESPD</name>
<protein>
    <submittedName>
        <fullName evidence="2">TraU family protein</fullName>
    </submittedName>
</protein>
<dbReference type="InterPro" id="IPR009649">
    <property type="entry name" value="TraU"/>
</dbReference>
<feature type="signal peptide" evidence="1">
    <location>
        <begin position="1"/>
        <end position="22"/>
    </location>
</feature>
<dbReference type="RefSeq" id="WP_015722895.1">
    <property type="nucleotide sequence ID" value="NC_014972.1"/>
</dbReference>